<gene>
    <name evidence="1" type="ORF">NP493_1538g00002</name>
</gene>
<accession>A0AAD9NB58</accession>
<proteinExistence type="predicted"/>
<keyword evidence="2" id="KW-1185">Reference proteome</keyword>
<evidence type="ECO:0000313" key="1">
    <source>
        <dbReference type="EMBL" id="KAK2162143.1"/>
    </source>
</evidence>
<protein>
    <submittedName>
        <fullName evidence="1">Uncharacterized protein</fullName>
    </submittedName>
</protein>
<dbReference type="EMBL" id="JAODUO010001538">
    <property type="protein sequence ID" value="KAK2162143.1"/>
    <property type="molecule type" value="Genomic_DNA"/>
</dbReference>
<dbReference type="AlphaFoldDB" id="A0AAD9NB58"/>
<sequence length="130" mass="15369">MESALAQWEEKESSTPDEEWAALQQVVYNTGKTYIGKPDRKHQDWFDHNDQELQTLMSKSHQAYQIVLKTRSTRSTISACKDACRLLQKRTRELKSEWWKRQDLRQDLSQQTIYPHNTIGSSGDTLWLQR</sequence>
<dbReference type="Proteomes" id="UP001209878">
    <property type="component" value="Unassembled WGS sequence"/>
</dbReference>
<comment type="caution">
    <text evidence="1">The sequence shown here is derived from an EMBL/GenBank/DDBJ whole genome shotgun (WGS) entry which is preliminary data.</text>
</comment>
<organism evidence="1 2">
    <name type="scientific">Ridgeia piscesae</name>
    <name type="common">Tubeworm</name>
    <dbReference type="NCBI Taxonomy" id="27915"/>
    <lineage>
        <taxon>Eukaryota</taxon>
        <taxon>Metazoa</taxon>
        <taxon>Spiralia</taxon>
        <taxon>Lophotrochozoa</taxon>
        <taxon>Annelida</taxon>
        <taxon>Polychaeta</taxon>
        <taxon>Sedentaria</taxon>
        <taxon>Canalipalpata</taxon>
        <taxon>Sabellida</taxon>
        <taxon>Siboglinidae</taxon>
        <taxon>Ridgeia</taxon>
    </lineage>
</organism>
<reference evidence="1" key="1">
    <citation type="journal article" date="2023" name="Mol. Biol. Evol.">
        <title>Third-Generation Sequencing Reveals the Adaptive Role of the Epigenome in Three Deep-Sea Polychaetes.</title>
        <authorList>
            <person name="Perez M."/>
            <person name="Aroh O."/>
            <person name="Sun Y."/>
            <person name="Lan Y."/>
            <person name="Juniper S.K."/>
            <person name="Young C.R."/>
            <person name="Angers B."/>
            <person name="Qian P.Y."/>
        </authorList>
    </citation>
    <scope>NUCLEOTIDE SEQUENCE</scope>
    <source>
        <strain evidence="1">R07B-5</strain>
    </source>
</reference>
<evidence type="ECO:0000313" key="2">
    <source>
        <dbReference type="Proteomes" id="UP001209878"/>
    </source>
</evidence>
<name>A0AAD9NB58_RIDPI</name>